<keyword evidence="9 12" id="KW-0119">Carbohydrate metabolism</keyword>
<evidence type="ECO:0000256" key="6">
    <source>
        <dbReference type="ARBA" id="ARBA00022723"/>
    </source>
</evidence>
<keyword evidence="10 12" id="KW-0326">Glycosidase</keyword>
<dbReference type="EMBL" id="FMHZ01000002">
    <property type="protein sequence ID" value="SCL68240.1"/>
    <property type="molecule type" value="Genomic_DNA"/>
</dbReference>
<name>A0A1C6VQM6_9ACTN</name>
<comment type="catalytic activity">
    <reaction evidence="1 12">
        <text>Endohydrolysis of (1-&gt;4)-alpha-D-glucosidic linkages in polysaccharides containing three or more (1-&gt;4)-alpha-linked D-glucose units.</text>
        <dbReference type="EC" id="3.2.1.1"/>
    </reaction>
</comment>
<dbReference type="Gene3D" id="3.20.20.80">
    <property type="entry name" value="Glycosidases"/>
    <property type="match status" value="1"/>
</dbReference>
<protein>
    <recommendedName>
        <fullName evidence="5 12">Alpha-amylase</fullName>
        <ecNumber evidence="4 12">3.2.1.1</ecNumber>
    </recommendedName>
</protein>
<dbReference type="OrthoDB" id="9805159at2"/>
<evidence type="ECO:0000256" key="11">
    <source>
        <dbReference type="RuleBase" id="RU003615"/>
    </source>
</evidence>
<accession>A0A1C6VQM6</accession>
<dbReference type="PRINTS" id="PR00110">
    <property type="entry name" value="ALPHAAMYLASE"/>
</dbReference>
<keyword evidence="17" id="KW-1185">Reference proteome</keyword>
<dbReference type="SMART" id="SM00632">
    <property type="entry name" value="Aamy_C"/>
    <property type="match status" value="1"/>
</dbReference>
<dbReference type="STRING" id="47855.GA0070606_4744"/>
<gene>
    <name evidence="16" type="ORF">GA0070606_4744</name>
</gene>
<dbReference type="SMART" id="SM00642">
    <property type="entry name" value="Aamy"/>
    <property type="match status" value="1"/>
</dbReference>
<dbReference type="Proteomes" id="UP000199001">
    <property type="component" value="Unassembled WGS sequence"/>
</dbReference>
<feature type="chain" id="PRO_5038397354" description="Alpha-amylase" evidence="13">
    <location>
        <begin position="28"/>
        <end position="482"/>
    </location>
</feature>
<evidence type="ECO:0000256" key="9">
    <source>
        <dbReference type="ARBA" id="ARBA00023277"/>
    </source>
</evidence>
<sequence length="482" mass="52366">MQRRRRLSAITALGVIASLIVPVTATAPPAAAAPAGSKKVIANLFEWNWTSVASECRTTLGPKGYGWVQVSPPQEHVRGSQWWVAYQPVSYRIESRKGTRAQFKSMVDACHAAGVKVVVDAVVNHMSGQDNGGTGWAGSSYGHYNYPGIYQTQDFHHCGRNGGDDIANYNDRWEVQNCELVNLADLKTESDYVRTRIAGYLNDLLSLGVDGFRMDASKHMPAADIAAIKGKLSRSAYVVQEVIHGAGEPIQPGEYTGNGDVHEFRYGKDLARVFRSEKLAYLRNFGEGWGHLPSGSAAVFVDNHDTQRDVGGVLTYRDRGVYALANAFMLGWPYGSPTVMSSYTFSQRDQGPPQDGSGRTLDATCYSGWECEHRWPAIANMVGFRNATEGAGVANWYDNGNNHIAFSRAGRGYLTVNDEDYAITGRSYYTGLPAGRYCDVIHGTFGNGTCSGPVITVDGNGWFAADVPAHDAIAIHAGARLS</sequence>
<evidence type="ECO:0000256" key="1">
    <source>
        <dbReference type="ARBA" id="ARBA00000548"/>
    </source>
</evidence>
<evidence type="ECO:0000256" key="13">
    <source>
        <dbReference type="SAM" id="SignalP"/>
    </source>
</evidence>
<comment type="similarity">
    <text evidence="3 11">Belongs to the glycosyl hydrolase 13 family.</text>
</comment>
<reference evidence="17" key="1">
    <citation type="submission" date="2016-06" db="EMBL/GenBank/DDBJ databases">
        <authorList>
            <person name="Varghese N."/>
            <person name="Submissions Spin"/>
        </authorList>
    </citation>
    <scope>NUCLEOTIDE SEQUENCE [LARGE SCALE GENOMIC DNA]</scope>
    <source>
        <strain evidence="17">DSM 43903</strain>
    </source>
</reference>
<evidence type="ECO:0000259" key="15">
    <source>
        <dbReference type="SMART" id="SM00642"/>
    </source>
</evidence>
<keyword evidence="8" id="KW-0106">Calcium</keyword>
<keyword evidence="13" id="KW-0732">Signal</keyword>
<dbReference type="GO" id="GO:0004556">
    <property type="term" value="F:alpha-amylase activity"/>
    <property type="evidence" value="ECO:0007669"/>
    <property type="project" value="UniProtKB-UniRule"/>
</dbReference>
<dbReference type="AlphaFoldDB" id="A0A1C6VQM6"/>
<dbReference type="SUPFAM" id="SSF51445">
    <property type="entry name" value="(Trans)glycosidases"/>
    <property type="match status" value="1"/>
</dbReference>
<feature type="domain" description="Glycosyl hydrolase family 13 catalytic" evidence="15">
    <location>
        <begin position="39"/>
        <end position="385"/>
    </location>
</feature>
<dbReference type="Gene3D" id="2.60.40.1180">
    <property type="entry name" value="Golgi alpha-mannosidase II"/>
    <property type="match status" value="1"/>
</dbReference>
<evidence type="ECO:0000256" key="8">
    <source>
        <dbReference type="ARBA" id="ARBA00022837"/>
    </source>
</evidence>
<proteinExistence type="inferred from homology"/>
<dbReference type="Pfam" id="PF00128">
    <property type="entry name" value="Alpha-amylase"/>
    <property type="match status" value="1"/>
</dbReference>
<evidence type="ECO:0000256" key="5">
    <source>
        <dbReference type="ARBA" id="ARBA00017303"/>
    </source>
</evidence>
<dbReference type="CDD" id="cd11317">
    <property type="entry name" value="AmyAc_bac_euk_AmyA"/>
    <property type="match status" value="1"/>
</dbReference>
<dbReference type="Pfam" id="PF02806">
    <property type="entry name" value="Alpha-amylase_C"/>
    <property type="match status" value="1"/>
</dbReference>
<keyword evidence="6" id="KW-0479">Metal-binding</keyword>
<feature type="domain" description="Alpha-amylase C-terminal" evidence="14">
    <location>
        <begin position="394"/>
        <end position="480"/>
    </location>
</feature>
<dbReference type="InterPro" id="IPR006048">
    <property type="entry name" value="A-amylase/branching_C"/>
</dbReference>
<organism evidence="16 17">
    <name type="scientific">Micromonospora citrea</name>
    <dbReference type="NCBI Taxonomy" id="47855"/>
    <lineage>
        <taxon>Bacteria</taxon>
        <taxon>Bacillati</taxon>
        <taxon>Actinomycetota</taxon>
        <taxon>Actinomycetes</taxon>
        <taxon>Micromonosporales</taxon>
        <taxon>Micromonosporaceae</taxon>
        <taxon>Micromonospora</taxon>
    </lineage>
</organism>
<dbReference type="InterPro" id="IPR017853">
    <property type="entry name" value="GH"/>
</dbReference>
<feature type="signal peptide" evidence="13">
    <location>
        <begin position="1"/>
        <end position="27"/>
    </location>
</feature>
<dbReference type="SUPFAM" id="SSF51011">
    <property type="entry name" value="Glycosyl hydrolase domain"/>
    <property type="match status" value="1"/>
</dbReference>
<dbReference type="InterPro" id="IPR031319">
    <property type="entry name" value="A-amylase_C"/>
</dbReference>
<dbReference type="InterPro" id="IPR013780">
    <property type="entry name" value="Glyco_hydro_b"/>
</dbReference>
<evidence type="ECO:0000256" key="10">
    <source>
        <dbReference type="ARBA" id="ARBA00023295"/>
    </source>
</evidence>
<dbReference type="InterPro" id="IPR006047">
    <property type="entry name" value="GH13_cat_dom"/>
</dbReference>
<evidence type="ECO:0000256" key="2">
    <source>
        <dbReference type="ARBA" id="ARBA00001913"/>
    </source>
</evidence>
<evidence type="ECO:0000256" key="4">
    <source>
        <dbReference type="ARBA" id="ARBA00012595"/>
    </source>
</evidence>
<dbReference type="InterPro" id="IPR006046">
    <property type="entry name" value="Alpha_amylase"/>
</dbReference>
<dbReference type="GO" id="GO:0046872">
    <property type="term" value="F:metal ion binding"/>
    <property type="evidence" value="ECO:0007669"/>
    <property type="project" value="UniProtKB-KW"/>
</dbReference>
<dbReference type="EC" id="3.2.1.1" evidence="4 12"/>
<evidence type="ECO:0000259" key="14">
    <source>
        <dbReference type="SMART" id="SM00632"/>
    </source>
</evidence>
<evidence type="ECO:0000256" key="7">
    <source>
        <dbReference type="ARBA" id="ARBA00022801"/>
    </source>
</evidence>
<evidence type="ECO:0000256" key="3">
    <source>
        <dbReference type="ARBA" id="ARBA00008061"/>
    </source>
</evidence>
<keyword evidence="7 12" id="KW-0378">Hydrolase</keyword>
<dbReference type="GO" id="GO:0005975">
    <property type="term" value="P:carbohydrate metabolic process"/>
    <property type="evidence" value="ECO:0007669"/>
    <property type="project" value="InterPro"/>
</dbReference>
<comment type="cofactor">
    <cofactor evidence="2">
        <name>Ca(2+)</name>
        <dbReference type="ChEBI" id="CHEBI:29108"/>
    </cofactor>
</comment>
<evidence type="ECO:0000313" key="17">
    <source>
        <dbReference type="Proteomes" id="UP000199001"/>
    </source>
</evidence>
<evidence type="ECO:0000256" key="12">
    <source>
        <dbReference type="RuleBase" id="RU361134"/>
    </source>
</evidence>
<evidence type="ECO:0000313" key="16">
    <source>
        <dbReference type="EMBL" id="SCL68240.1"/>
    </source>
</evidence>
<dbReference type="RefSeq" id="WP_091104294.1">
    <property type="nucleotide sequence ID" value="NZ_FMHZ01000002.1"/>
</dbReference>
<dbReference type="PANTHER" id="PTHR43447">
    <property type="entry name" value="ALPHA-AMYLASE"/>
    <property type="match status" value="1"/>
</dbReference>